<comment type="caution">
    <text evidence="1">The sequence shown here is derived from an EMBL/GenBank/DDBJ whole genome shotgun (WGS) entry which is preliminary data.</text>
</comment>
<proteinExistence type="predicted"/>
<dbReference type="Proteomes" id="UP000232149">
    <property type="component" value="Unassembled WGS sequence"/>
</dbReference>
<organism evidence="1 4">
    <name type="scientific">Leptospira adleri</name>
    <dbReference type="NCBI Taxonomy" id="2023186"/>
    <lineage>
        <taxon>Bacteria</taxon>
        <taxon>Pseudomonadati</taxon>
        <taxon>Spirochaetota</taxon>
        <taxon>Spirochaetia</taxon>
        <taxon>Leptospirales</taxon>
        <taxon>Leptospiraceae</taxon>
        <taxon>Leptospira</taxon>
    </lineage>
</organism>
<dbReference type="EMBL" id="NPDU01000074">
    <property type="protein sequence ID" value="PJZ60172.1"/>
    <property type="molecule type" value="Genomic_DNA"/>
</dbReference>
<dbReference type="EMBL" id="NPDV01000018">
    <property type="protein sequence ID" value="PJZ51885.1"/>
    <property type="molecule type" value="Genomic_DNA"/>
</dbReference>
<evidence type="ECO:0000313" key="4">
    <source>
        <dbReference type="Proteomes" id="UP000232188"/>
    </source>
</evidence>
<protein>
    <submittedName>
        <fullName evidence="1">Uncharacterized protein</fullName>
    </submittedName>
</protein>
<evidence type="ECO:0000313" key="3">
    <source>
        <dbReference type="Proteomes" id="UP000232149"/>
    </source>
</evidence>
<evidence type="ECO:0000313" key="1">
    <source>
        <dbReference type="EMBL" id="PJZ51885.1"/>
    </source>
</evidence>
<accession>A0A2M9YK17</accession>
<sequence length="61" mass="7303">MINQSIDRYKEDQVEFNKRSRSLKLLHTKKCDPNSYESFLESVKIGFKNLKGEFGRIEFIF</sequence>
<gene>
    <name evidence="2" type="ORF">CH376_19845</name>
    <name evidence="1" type="ORF">CH380_17630</name>
</gene>
<dbReference type="AlphaFoldDB" id="A0A2M9YK17"/>
<keyword evidence="3" id="KW-1185">Reference proteome</keyword>
<reference evidence="3 4" key="1">
    <citation type="submission" date="2017-07" db="EMBL/GenBank/DDBJ databases">
        <title>Leptospira spp. isolated from tropical soils.</title>
        <authorList>
            <person name="Thibeaux R."/>
            <person name="Iraola G."/>
            <person name="Ferres I."/>
            <person name="Bierque E."/>
            <person name="Girault D."/>
            <person name="Soupe-Gilbert M.-E."/>
            <person name="Picardeau M."/>
            <person name="Goarant C."/>
        </authorList>
    </citation>
    <scope>NUCLEOTIDE SEQUENCE [LARGE SCALE GENOMIC DNA]</scope>
    <source>
        <strain evidence="1 4">FH2-B-C1</strain>
        <strain evidence="2 3">FH2-B-D1</strain>
    </source>
</reference>
<evidence type="ECO:0000313" key="2">
    <source>
        <dbReference type="EMBL" id="PJZ60172.1"/>
    </source>
</evidence>
<name>A0A2M9YK17_9LEPT</name>
<dbReference type="Proteomes" id="UP000232188">
    <property type="component" value="Unassembled WGS sequence"/>
</dbReference>